<organism evidence="2 3">
    <name type="scientific">Portunus trituberculatus</name>
    <name type="common">Swimming crab</name>
    <name type="synonym">Neptunus trituberculatus</name>
    <dbReference type="NCBI Taxonomy" id="210409"/>
    <lineage>
        <taxon>Eukaryota</taxon>
        <taxon>Metazoa</taxon>
        <taxon>Ecdysozoa</taxon>
        <taxon>Arthropoda</taxon>
        <taxon>Crustacea</taxon>
        <taxon>Multicrustacea</taxon>
        <taxon>Malacostraca</taxon>
        <taxon>Eumalacostraca</taxon>
        <taxon>Eucarida</taxon>
        <taxon>Decapoda</taxon>
        <taxon>Pleocyemata</taxon>
        <taxon>Brachyura</taxon>
        <taxon>Eubrachyura</taxon>
        <taxon>Portunoidea</taxon>
        <taxon>Portunidae</taxon>
        <taxon>Portuninae</taxon>
        <taxon>Portunus</taxon>
    </lineage>
</organism>
<dbReference type="Proteomes" id="UP000324222">
    <property type="component" value="Unassembled WGS sequence"/>
</dbReference>
<evidence type="ECO:0000313" key="3">
    <source>
        <dbReference type="Proteomes" id="UP000324222"/>
    </source>
</evidence>
<proteinExistence type="predicted"/>
<dbReference type="EMBL" id="VSRR010006788">
    <property type="protein sequence ID" value="MPC45566.1"/>
    <property type="molecule type" value="Genomic_DNA"/>
</dbReference>
<keyword evidence="1" id="KW-1133">Transmembrane helix</keyword>
<accession>A0A5B7FJE8</accession>
<keyword evidence="1" id="KW-0472">Membrane</keyword>
<keyword evidence="3" id="KW-1185">Reference proteome</keyword>
<comment type="caution">
    <text evidence="2">The sequence shown here is derived from an EMBL/GenBank/DDBJ whole genome shotgun (WGS) entry which is preliminary data.</text>
</comment>
<evidence type="ECO:0000256" key="1">
    <source>
        <dbReference type="SAM" id="Phobius"/>
    </source>
</evidence>
<feature type="transmembrane region" description="Helical" evidence="1">
    <location>
        <begin position="32"/>
        <end position="55"/>
    </location>
</feature>
<reference evidence="2 3" key="1">
    <citation type="submission" date="2019-05" db="EMBL/GenBank/DDBJ databases">
        <title>Another draft genome of Portunus trituberculatus and its Hox gene families provides insights of decapod evolution.</title>
        <authorList>
            <person name="Jeong J.-H."/>
            <person name="Song I."/>
            <person name="Kim S."/>
            <person name="Choi T."/>
            <person name="Kim D."/>
            <person name="Ryu S."/>
            <person name="Kim W."/>
        </authorList>
    </citation>
    <scope>NUCLEOTIDE SEQUENCE [LARGE SCALE GENOMIC DNA]</scope>
    <source>
        <tissue evidence="2">Muscle</tissue>
    </source>
</reference>
<gene>
    <name evidence="2" type="ORF">E2C01_039269</name>
</gene>
<keyword evidence="1" id="KW-0812">Transmembrane</keyword>
<name>A0A5B7FJE8_PORTR</name>
<sequence>MSSSGWTLTIRKSKYLFNIVVSRETKVKFDSLFMLECLKLVLFSICFNYFFLFYCR</sequence>
<dbReference type="AlphaFoldDB" id="A0A5B7FJE8"/>
<evidence type="ECO:0000313" key="2">
    <source>
        <dbReference type="EMBL" id="MPC45566.1"/>
    </source>
</evidence>
<protein>
    <submittedName>
        <fullName evidence="2">Uncharacterized protein</fullName>
    </submittedName>
</protein>